<evidence type="ECO:0000259" key="8">
    <source>
        <dbReference type="Pfam" id="PF17753"/>
    </source>
</evidence>
<dbReference type="GO" id="GO:0005975">
    <property type="term" value="P:carbohydrate metabolic process"/>
    <property type="evidence" value="ECO:0007669"/>
    <property type="project" value="InterPro"/>
</dbReference>
<keyword evidence="5" id="KW-0325">Glycoprotein</keyword>
<keyword evidence="11" id="KW-1185">Reference proteome</keyword>
<dbReference type="OrthoDB" id="9758603at2"/>
<dbReference type="Pfam" id="PF17753">
    <property type="entry name" value="Ig_mannosidase"/>
    <property type="match status" value="1"/>
</dbReference>
<dbReference type="InterPro" id="IPR050887">
    <property type="entry name" value="Beta-mannosidase_GH2"/>
</dbReference>
<dbReference type="FunFam" id="3.20.20.80:FF:000050">
    <property type="entry name" value="Beta-mannosidase B"/>
    <property type="match status" value="1"/>
</dbReference>
<dbReference type="InterPro" id="IPR036156">
    <property type="entry name" value="Beta-gal/glucu_dom_sf"/>
</dbReference>
<evidence type="ECO:0000256" key="5">
    <source>
        <dbReference type="ARBA" id="ARBA00023180"/>
    </source>
</evidence>
<evidence type="ECO:0000256" key="4">
    <source>
        <dbReference type="ARBA" id="ARBA00022801"/>
    </source>
</evidence>
<gene>
    <name evidence="10" type="ORF">AALB_2537</name>
</gene>
<dbReference type="InterPro" id="IPR017853">
    <property type="entry name" value="GH"/>
</dbReference>
<dbReference type="EMBL" id="BARX01000016">
    <property type="protein sequence ID" value="GAD02457.1"/>
    <property type="molecule type" value="Genomic_DNA"/>
</dbReference>
<keyword evidence="6 10" id="KW-0326">Glycosidase</keyword>
<dbReference type="InterPro" id="IPR054593">
    <property type="entry name" value="Beta-mannosidase-like_N2"/>
</dbReference>
<dbReference type="AlphaFoldDB" id="R9PM45"/>
<name>R9PM45_AGAAL</name>
<proteinExistence type="inferred from homology"/>
<evidence type="ECO:0000259" key="7">
    <source>
        <dbReference type="Pfam" id="PF00703"/>
    </source>
</evidence>
<dbReference type="Pfam" id="PF22666">
    <property type="entry name" value="Glyco_hydro_2_N2"/>
    <property type="match status" value="1"/>
</dbReference>
<dbReference type="Pfam" id="PF00703">
    <property type="entry name" value="Glyco_hydro_2"/>
    <property type="match status" value="1"/>
</dbReference>
<feature type="domain" description="Beta-mannosidase-like galactose-binding" evidence="9">
    <location>
        <begin position="22"/>
        <end position="181"/>
    </location>
</feature>
<dbReference type="SUPFAM" id="SSF49785">
    <property type="entry name" value="Galactose-binding domain-like"/>
    <property type="match status" value="1"/>
</dbReference>
<dbReference type="SUPFAM" id="SSF49303">
    <property type="entry name" value="beta-Galactosidase/glucuronidase domain"/>
    <property type="match status" value="3"/>
</dbReference>
<dbReference type="InterPro" id="IPR013783">
    <property type="entry name" value="Ig-like_fold"/>
</dbReference>
<feature type="domain" description="Beta-mannosidase Ig-fold" evidence="8">
    <location>
        <begin position="730"/>
        <end position="802"/>
    </location>
</feature>
<evidence type="ECO:0000313" key="11">
    <source>
        <dbReference type="Proteomes" id="UP000014461"/>
    </source>
</evidence>
<dbReference type="GO" id="GO:0004567">
    <property type="term" value="F:beta-mannosidase activity"/>
    <property type="evidence" value="ECO:0007669"/>
    <property type="project" value="UniProtKB-EC"/>
</dbReference>
<evidence type="ECO:0000259" key="9">
    <source>
        <dbReference type="Pfam" id="PF22666"/>
    </source>
</evidence>
<evidence type="ECO:0000256" key="1">
    <source>
        <dbReference type="ARBA" id="ARBA00000829"/>
    </source>
</evidence>
<sequence length="804" mass="91730">MTQIFLNQAWLLSSPEYPEIKVACQIPGDNHSALLEAGLIADPYQACNEADVQWVGQANWVLSSRFEVSVEQLDSDFIDLHLGRVDTIADIYINQHVVAQCDNMFRLWSFNIKPYLKAGSNQLQVRFSRSDLAAKQRASTLPFAVPSSMGNNQIPYMNSLRKSQCHAGWDWGICLMVNGIYEPVEIKFTNQARLLAVQVEQQWHGNSVDVVVKVSHDSPCHSPIDIQFAEHAMQIQPAADSSITEARFHIAEPQLWWPAGYGEQPLYSLQVKLAEQLIEKKVGLRKLELDTRADSHGSAMTFVINDCPITAKGANWIPLDAMPSRQTAERYRQLLTDAKTANMNMLRVWGGGQYEADEFYQLCDELGLMVWQDMMFACSLYPSTDEFVANVQLELSDQIQRLRDHSCIVLWCGDNEVIGAINWYPESKANRERYVVNYDRLNRAIQQTVEQHDASRVFWPSSPCNGALDYGDAWHDDSKGDMHFWDVWHSGKSFSAYQQIKPRFCSEFGYQSWPSLAEVKSFVPEDDWNICSPTFEAHQKNPSGNSIITEMFTRMFRFPASFEQMLYLSQVQQALAIKTACDFWRANSPQCRGMLYWQLNDNWPVSSWSSIEYSGRWKQLHYHAKRFFAPQYPSFIEDEQGLELRIINDSPKTKSIKVFLKRVNWQGKVEFSEQLALSLEPDANVSAWQCAKAQLDEWRTQGFLIASLSCEGSRVQNTWVGDSYKNLPLAKAKVSCAVDESTRTIILLADKPAFFVHLESDAPGRFSDSSITLLANQPQTIKYLGDDFASMVRSLRVYQLADSY</sequence>
<comment type="catalytic activity">
    <reaction evidence="1">
        <text>Hydrolysis of terminal, non-reducing beta-D-mannose residues in beta-D-mannosides.</text>
        <dbReference type="EC" id="3.2.1.25"/>
    </reaction>
</comment>
<comment type="caution">
    <text evidence="10">The sequence shown here is derived from an EMBL/GenBank/DDBJ whole genome shotgun (WGS) entry which is preliminary data.</text>
</comment>
<evidence type="ECO:0000256" key="2">
    <source>
        <dbReference type="ARBA" id="ARBA00007401"/>
    </source>
</evidence>
<dbReference type="Proteomes" id="UP000014461">
    <property type="component" value="Unassembled WGS sequence"/>
</dbReference>
<dbReference type="Gene3D" id="2.60.40.10">
    <property type="entry name" value="Immunoglobulins"/>
    <property type="match status" value="2"/>
</dbReference>
<dbReference type="InterPro" id="IPR008979">
    <property type="entry name" value="Galactose-bd-like_sf"/>
</dbReference>
<dbReference type="Gene3D" id="2.60.120.260">
    <property type="entry name" value="Galactose-binding domain-like"/>
    <property type="match status" value="1"/>
</dbReference>
<dbReference type="InterPro" id="IPR006102">
    <property type="entry name" value="Ig-like_GH2"/>
</dbReference>
<evidence type="ECO:0000256" key="3">
    <source>
        <dbReference type="ARBA" id="ARBA00012754"/>
    </source>
</evidence>
<dbReference type="GO" id="GO:0006516">
    <property type="term" value="P:glycoprotein catabolic process"/>
    <property type="evidence" value="ECO:0007669"/>
    <property type="project" value="TreeGrafter"/>
</dbReference>
<dbReference type="PANTHER" id="PTHR43730:SF1">
    <property type="entry name" value="BETA-MANNOSIDASE"/>
    <property type="match status" value="1"/>
</dbReference>
<dbReference type="PANTHER" id="PTHR43730">
    <property type="entry name" value="BETA-MANNOSIDASE"/>
    <property type="match status" value="1"/>
</dbReference>
<dbReference type="InterPro" id="IPR041625">
    <property type="entry name" value="Beta-mannosidase_Ig"/>
</dbReference>
<dbReference type="RefSeq" id="WP_016402224.1">
    <property type="nucleotide sequence ID" value="NZ_BARX01000016.1"/>
</dbReference>
<evidence type="ECO:0000313" key="10">
    <source>
        <dbReference type="EMBL" id="GAD02457.1"/>
    </source>
</evidence>
<dbReference type="EC" id="3.2.1.25" evidence="3"/>
<protein>
    <recommendedName>
        <fullName evidence="3">beta-mannosidase</fullName>
        <ecNumber evidence="3">3.2.1.25</ecNumber>
    </recommendedName>
</protein>
<keyword evidence="4 10" id="KW-0378">Hydrolase</keyword>
<feature type="domain" description="Glycoside hydrolase family 2 immunoglobulin-like beta-sandwich" evidence="7">
    <location>
        <begin position="195"/>
        <end position="285"/>
    </location>
</feature>
<organism evidence="10 11">
    <name type="scientific">Agarivorans albus MKT 106</name>
    <dbReference type="NCBI Taxonomy" id="1331007"/>
    <lineage>
        <taxon>Bacteria</taxon>
        <taxon>Pseudomonadati</taxon>
        <taxon>Pseudomonadota</taxon>
        <taxon>Gammaproteobacteria</taxon>
        <taxon>Alteromonadales</taxon>
        <taxon>Alteromonadaceae</taxon>
        <taxon>Agarivorans</taxon>
    </lineage>
</organism>
<dbReference type="Gene3D" id="3.20.20.80">
    <property type="entry name" value="Glycosidases"/>
    <property type="match status" value="1"/>
</dbReference>
<accession>R9PM45</accession>
<comment type="similarity">
    <text evidence="2">Belongs to the glycosyl hydrolase 2 family.</text>
</comment>
<dbReference type="STRING" id="1331007.AALB_2537"/>
<dbReference type="SUPFAM" id="SSF51445">
    <property type="entry name" value="(Trans)glycosidases"/>
    <property type="match status" value="1"/>
</dbReference>
<evidence type="ECO:0000256" key="6">
    <source>
        <dbReference type="ARBA" id="ARBA00023295"/>
    </source>
</evidence>
<reference evidence="10" key="1">
    <citation type="journal article" date="2013" name="Genome Announc.">
        <title>Draft Genome Sequence of Agarivorans albus Strain MKT 106T, an Agarolytic Marine Bacterium.</title>
        <authorList>
            <person name="Yasuike M."/>
            <person name="Nakamura Y."/>
            <person name="Kai W."/>
            <person name="Fujiwara A."/>
            <person name="Fukui Y."/>
            <person name="Satomi M."/>
            <person name="Sano M."/>
        </authorList>
    </citation>
    <scope>NUCLEOTIDE SEQUENCE [LARGE SCALE GENOMIC DNA]</scope>
</reference>